<accession>A0A6J8ARI3</accession>
<dbReference type="Gene3D" id="3.30.70.960">
    <property type="entry name" value="SEA domain"/>
    <property type="match status" value="1"/>
</dbReference>
<feature type="compositionally biased region" description="Polar residues" evidence="1">
    <location>
        <begin position="82"/>
        <end position="93"/>
    </location>
</feature>
<dbReference type="OrthoDB" id="6020543at2759"/>
<dbReference type="EMBL" id="CACVKT020001833">
    <property type="protein sequence ID" value="CAC5372077.1"/>
    <property type="molecule type" value="Genomic_DNA"/>
</dbReference>
<evidence type="ECO:0000313" key="4">
    <source>
        <dbReference type="Proteomes" id="UP000507470"/>
    </source>
</evidence>
<dbReference type="InterPro" id="IPR036364">
    <property type="entry name" value="SEA_dom_sf"/>
</dbReference>
<dbReference type="SUPFAM" id="SSF82671">
    <property type="entry name" value="SEA domain"/>
    <property type="match status" value="3"/>
</dbReference>
<feature type="domain" description="SEA" evidence="2">
    <location>
        <begin position="151"/>
        <end position="301"/>
    </location>
</feature>
<dbReference type="PROSITE" id="PS50024">
    <property type="entry name" value="SEA"/>
    <property type="match status" value="2"/>
</dbReference>
<feature type="region of interest" description="Disordered" evidence="1">
    <location>
        <begin position="1"/>
        <end position="101"/>
    </location>
</feature>
<reference evidence="3 4" key="1">
    <citation type="submission" date="2020-06" db="EMBL/GenBank/DDBJ databases">
        <authorList>
            <person name="Li R."/>
            <person name="Bekaert M."/>
        </authorList>
    </citation>
    <scope>NUCLEOTIDE SEQUENCE [LARGE SCALE GENOMIC DNA]</scope>
    <source>
        <strain evidence="4">wild</strain>
    </source>
</reference>
<name>A0A6J8ARI3_MYTCO</name>
<feature type="compositionally biased region" description="Polar residues" evidence="1">
    <location>
        <begin position="23"/>
        <end position="37"/>
    </location>
</feature>
<feature type="compositionally biased region" description="Basic residues" evidence="1">
    <location>
        <begin position="55"/>
        <end position="69"/>
    </location>
</feature>
<keyword evidence="4" id="KW-1185">Reference proteome</keyword>
<sequence>MDIEVIFEENEDETEETNVPMRYNQNTRNTPTRYQENQYDHAFGGGGGGGGGGGLHRHEKRHHHSHHNSSRAVDGDGVDGYGNSTSNSTLNSRKSLRGSDKKRQRKCGLVILLLLGALKLPRQLQTLALEEKKIHLENCIVCPAGITTSAQTDPNSASVSVPVYNETYLSSMSNASSADFKRIALPFCNEVNGYFQNSALGERYKRCVVKEITANTQPINCKCSGLINLSSGKSINVKFDLGFVGDVSDAEILAIIREKAKKRIKDGFELSYIDDFLVNVKTSREATTKIPDYGIIVDTQKKNNPLLILIGRLPSCLLNLTIYLLLLTLLQLDAIFKDSVLKDKYYSCRVIQFRNDPHNFVRVQLRFQGLSSPGMKELVLNIIKDQAKRIMVNQREYRMIGTLLIEPVSALIDIINGTIDLDPSPTPPVRPTPSLPPDTRMLLAEVTVYLYNLTWNDGLKVISPGSPAFSLAFRFCKDMERFHINDPAYKGCKMLQFISPDPGKSYSKARFQLQYSYPYTFTADKVVSLIKTNAPGPFMKPDLDASGQNLGTWLVGDLLVILEGVQTAVDLTTSVTIMPHTTASPLITGSIVTSTVYVGEGTPSLPPATIGGTTTVYVLYDSTHANLTYGLYDFQWTPELMDRTSYKFANLQRDFCDDLKSYFSVSNLQGHMKECMIDNFQKFPTNVNFHLIFDTPYGQYLKDNLTQVFRDIAPHDKKGSFDLVDVGDLKLIWGRGDTFIIPTNYTMSATATIPPWVTTSPPVIPYSATRHEYLCHLYNKTLPQEYSDPTTFLFNQQQENMCKDVVRLFNQSAFQSEYLKCELMDFGFLVPKTVRFSTYHAAALSQNYAQLVLESLQNKASKAYLEGDNYFRLGNLLLGMGTCQITVHASNYTFDYSKTIGPSITATAGPTTSYSKYI</sequence>
<feature type="compositionally biased region" description="Acidic residues" evidence="1">
    <location>
        <begin position="1"/>
        <end position="16"/>
    </location>
</feature>
<evidence type="ECO:0000256" key="1">
    <source>
        <dbReference type="SAM" id="MobiDB-lite"/>
    </source>
</evidence>
<feature type="compositionally biased region" description="Gly residues" evidence="1">
    <location>
        <begin position="43"/>
        <end position="54"/>
    </location>
</feature>
<proteinExistence type="predicted"/>
<evidence type="ECO:0000259" key="2">
    <source>
        <dbReference type="PROSITE" id="PS50024"/>
    </source>
</evidence>
<evidence type="ECO:0000313" key="3">
    <source>
        <dbReference type="EMBL" id="CAC5372077.1"/>
    </source>
</evidence>
<protein>
    <recommendedName>
        <fullName evidence="2">SEA domain-containing protein</fullName>
    </recommendedName>
</protein>
<dbReference type="Proteomes" id="UP000507470">
    <property type="component" value="Unassembled WGS sequence"/>
</dbReference>
<dbReference type="AlphaFoldDB" id="A0A6J8ARI3"/>
<dbReference type="InterPro" id="IPR000082">
    <property type="entry name" value="SEA_dom"/>
</dbReference>
<gene>
    <name evidence="3" type="ORF">MCOR_10309</name>
</gene>
<feature type="domain" description="SEA" evidence="2">
    <location>
        <begin position="621"/>
        <end position="728"/>
    </location>
</feature>
<organism evidence="3 4">
    <name type="scientific">Mytilus coruscus</name>
    <name type="common">Sea mussel</name>
    <dbReference type="NCBI Taxonomy" id="42192"/>
    <lineage>
        <taxon>Eukaryota</taxon>
        <taxon>Metazoa</taxon>
        <taxon>Spiralia</taxon>
        <taxon>Lophotrochozoa</taxon>
        <taxon>Mollusca</taxon>
        <taxon>Bivalvia</taxon>
        <taxon>Autobranchia</taxon>
        <taxon>Pteriomorphia</taxon>
        <taxon>Mytilida</taxon>
        <taxon>Mytiloidea</taxon>
        <taxon>Mytilidae</taxon>
        <taxon>Mytilinae</taxon>
        <taxon>Mytilus</taxon>
    </lineage>
</organism>
<dbReference type="Pfam" id="PF01390">
    <property type="entry name" value="SEA"/>
    <property type="match status" value="2"/>
</dbReference>